<proteinExistence type="predicted"/>
<dbReference type="InterPro" id="IPR024445">
    <property type="entry name" value="Tnp_ISXO2-like"/>
</dbReference>
<feature type="signal peptide" evidence="1">
    <location>
        <begin position="1"/>
        <end position="22"/>
    </location>
</feature>
<dbReference type="PANTHER" id="PTHR47163">
    <property type="entry name" value="DDE_TNP_IS1595 DOMAIN-CONTAINING PROTEIN"/>
    <property type="match status" value="1"/>
</dbReference>
<evidence type="ECO:0000259" key="2">
    <source>
        <dbReference type="SMART" id="SM01126"/>
    </source>
</evidence>
<keyword evidence="1" id="KW-0732">Signal</keyword>
<evidence type="ECO:0000313" key="3">
    <source>
        <dbReference type="EMBL" id="KFD47067.1"/>
    </source>
</evidence>
<feature type="domain" description="ISXO2-like transposase" evidence="2">
    <location>
        <begin position="90"/>
        <end position="232"/>
    </location>
</feature>
<dbReference type="AlphaFoldDB" id="A0A085LQ21"/>
<feature type="chain" id="PRO_5001794684" description="ISXO2-like transposase domain-containing protein" evidence="1">
    <location>
        <begin position="23"/>
        <end position="265"/>
    </location>
</feature>
<protein>
    <recommendedName>
        <fullName evidence="2">ISXO2-like transposase domain-containing protein</fullName>
    </recommendedName>
</protein>
<dbReference type="PANTHER" id="PTHR47163:SF2">
    <property type="entry name" value="SI:DKEY-17M8.2"/>
    <property type="match status" value="1"/>
</dbReference>
<organism evidence="3 4">
    <name type="scientific">Trichuris suis</name>
    <name type="common">pig whipworm</name>
    <dbReference type="NCBI Taxonomy" id="68888"/>
    <lineage>
        <taxon>Eukaryota</taxon>
        <taxon>Metazoa</taxon>
        <taxon>Ecdysozoa</taxon>
        <taxon>Nematoda</taxon>
        <taxon>Enoplea</taxon>
        <taxon>Dorylaimia</taxon>
        <taxon>Trichinellida</taxon>
        <taxon>Trichuridae</taxon>
        <taxon>Trichuris</taxon>
    </lineage>
</organism>
<dbReference type="Pfam" id="PF12762">
    <property type="entry name" value="DDE_Tnp_IS1595"/>
    <property type="match status" value="1"/>
</dbReference>
<sequence length="265" mass="29869">MACGAWRPGLVLLQAFVPQGSAHPHGHVVRSPPTHAEVPEGCGNYFFWSRGYSSMKFCEDELGINKSVRARWDSHLLQVIAEALTEAPVQHGGPSRIVELDESLFSRSKYNRGKRYPQQWVFGGTCRETGDAFVVPVEDRSSQTPLPIIQRHFRAGTTVITDEWHAFRCLSREAYVHLRVNHSVNYVDRSTGAHTQSVESLWAQAKRGNKRRCGTRRCALPLHLCEFSWRKLLAISDDAFDAILADILRLDPPRWDASPTSIPVP</sequence>
<keyword evidence="4" id="KW-1185">Reference proteome</keyword>
<dbReference type="Proteomes" id="UP000030764">
    <property type="component" value="Unassembled WGS sequence"/>
</dbReference>
<reference evidence="3 4" key="1">
    <citation type="journal article" date="2014" name="Nat. Genet.">
        <title>Genome and transcriptome of the porcine whipworm Trichuris suis.</title>
        <authorList>
            <person name="Jex A.R."/>
            <person name="Nejsum P."/>
            <person name="Schwarz E.M."/>
            <person name="Hu L."/>
            <person name="Young N.D."/>
            <person name="Hall R.S."/>
            <person name="Korhonen P.K."/>
            <person name="Liao S."/>
            <person name="Thamsborg S."/>
            <person name="Xia J."/>
            <person name="Xu P."/>
            <person name="Wang S."/>
            <person name="Scheerlinck J.P."/>
            <person name="Hofmann A."/>
            <person name="Sternberg P.W."/>
            <person name="Wang J."/>
            <person name="Gasser R.B."/>
        </authorList>
    </citation>
    <scope>NUCLEOTIDE SEQUENCE [LARGE SCALE GENOMIC DNA]</scope>
    <source>
        <strain evidence="3">DCEP-RM93M</strain>
    </source>
</reference>
<evidence type="ECO:0000256" key="1">
    <source>
        <dbReference type="SAM" id="SignalP"/>
    </source>
</evidence>
<gene>
    <name evidence="3" type="ORF">M513_12055</name>
</gene>
<dbReference type="NCBIfam" id="NF033547">
    <property type="entry name" value="transpos_IS1595"/>
    <property type="match status" value="1"/>
</dbReference>
<name>A0A085LQ21_9BILA</name>
<accession>A0A085LQ21</accession>
<evidence type="ECO:0000313" key="4">
    <source>
        <dbReference type="Proteomes" id="UP000030764"/>
    </source>
</evidence>
<dbReference type="EMBL" id="KL363341">
    <property type="protein sequence ID" value="KFD47067.1"/>
    <property type="molecule type" value="Genomic_DNA"/>
</dbReference>
<dbReference type="SMART" id="SM01126">
    <property type="entry name" value="DDE_Tnp_IS1595"/>
    <property type="match status" value="1"/>
</dbReference>
<dbReference type="InterPro" id="IPR053164">
    <property type="entry name" value="IS1016-like_transposase"/>
</dbReference>